<dbReference type="GO" id="GO:0008643">
    <property type="term" value="P:carbohydrate transport"/>
    <property type="evidence" value="ECO:0000318"/>
    <property type="project" value="GO_Central"/>
</dbReference>
<evidence type="ECO:0000256" key="9">
    <source>
        <dbReference type="ARBA" id="ARBA00023136"/>
    </source>
</evidence>
<reference evidence="13" key="2">
    <citation type="submission" date="2017-06" db="EMBL/GenBank/DDBJ databases">
        <title>WGS assembly of Brachypodium distachyon.</title>
        <authorList>
            <consortium name="The International Brachypodium Initiative"/>
            <person name="Lucas S."/>
            <person name="Harmon-Smith M."/>
            <person name="Lail K."/>
            <person name="Tice H."/>
            <person name="Grimwood J."/>
            <person name="Bruce D."/>
            <person name="Barry K."/>
            <person name="Shu S."/>
            <person name="Lindquist E."/>
            <person name="Wang M."/>
            <person name="Pitluck S."/>
            <person name="Vogel J.P."/>
            <person name="Garvin D.F."/>
            <person name="Mockler T.C."/>
            <person name="Schmutz J."/>
            <person name="Rokhsar D."/>
            <person name="Bevan M.W."/>
        </authorList>
    </citation>
    <scope>NUCLEOTIDE SEQUENCE</scope>
    <source>
        <strain evidence="13">Bd21</strain>
    </source>
</reference>
<evidence type="ECO:0000256" key="5">
    <source>
        <dbReference type="ARBA" id="ARBA00022597"/>
    </source>
</evidence>
<dbReference type="FunFam" id="1.20.1280.290:FF:000003">
    <property type="entry name" value="Bidirectional sugar transporter SWEET"/>
    <property type="match status" value="1"/>
</dbReference>
<dbReference type="GO" id="GO:0051119">
    <property type="term" value="F:sugar transmembrane transporter activity"/>
    <property type="evidence" value="ECO:0000318"/>
    <property type="project" value="GO_Central"/>
</dbReference>
<feature type="transmembrane region" description="Helical" evidence="12">
    <location>
        <begin position="195"/>
        <end position="216"/>
    </location>
</feature>
<comment type="subunit">
    <text evidence="11">Forms homooligomers and/or heterooligomers.</text>
</comment>
<reference evidence="14" key="3">
    <citation type="submission" date="2018-08" db="UniProtKB">
        <authorList>
            <consortium name="EnsemblPlants"/>
        </authorList>
    </citation>
    <scope>IDENTIFICATION</scope>
    <source>
        <strain evidence="14">cv. Bd21</strain>
    </source>
</reference>
<dbReference type="EMBL" id="CM000883">
    <property type="protein sequence ID" value="KQJ90945.1"/>
    <property type="molecule type" value="Genomic_DNA"/>
</dbReference>
<evidence type="ECO:0000256" key="1">
    <source>
        <dbReference type="ARBA" id="ARBA00004651"/>
    </source>
</evidence>
<name>I1IRM7_BRADI</name>
<dbReference type="Pfam" id="PF03083">
    <property type="entry name" value="MtN3_slv"/>
    <property type="match status" value="2"/>
</dbReference>
<dbReference type="GO" id="GO:0005886">
    <property type="term" value="C:plasma membrane"/>
    <property type="evidence" value="ECO:0007669"/>
    <property type="project" value="UniProtKB-SubCell"/>
</dbReference>
<dbReference type="GeneID" id="100845240"/>
<gene>
    <name evidence="14" type="primary">LOC100845240</name>
    <name evidence="13" type="ORF">BRADI_4g34780v3</name>
</gene>
<feature type="transmembrane region" description="Helical" evidence="12">
    <location>
        <begin position="136"/>
        <end position="160"/>
    </location>
</feature>
<sequence length="291" mass="31626">MAGALFSMAHPWASAFGILGNIISFLVFLAPTPTFLRVYRKKSTEGFSSVPYVVALFSCTLWILYALVKTNSSPLLTINAFGCVVEAAYIVLYLVYAPRPARLRTLASFLLLNVAAFSLIVAVTVFLVAPMHRVKVLGSICLAFSMAVFVAPLSVIFVVIKTKSAEYMPFSLSFFLTLSAVAWFFYGLFTKDIYVTLPNVGGFFFGIAQMTLYFCYRKPGTSALVLPTSIDDVSTEPAASAAADQEVELPAGTHPAVAMLTVSTLPVLAELQKMEQEIGTPTPRKGYIKAF</sequence>
<dbReference type="PANTHER" id="PTHR10791">
    <property type="entry name" value="RAG1-ACTIVATING PROTEIN 1"/>
    <property type="match status" value="1"/>
</dbReference>
<evidence type="ECO:0000256" key="10">
    <source>
        <dbReference type="ARBA" id="ARBA00037238"/>
    </source>
</evidence>
<evidence type="ECO:0000256" key="6">
    <source>
        <dbReference type="ARBA" id="ARBA00022692"/>
    </source>
</evidence>
<feature type="transmembrane region" description="Helical" evidence="12">
    <location>
        <begin position="50"/>
        <end position="68"/>
    </location>
</feature>
<protein>
    <recommendedName>
        <fullName evidence="12">Bidirectional sugar transporter SWEET</fullName>
    </recommendedName>
</protein>
<dbReference type="GO" id="GO:0016020">
    <property type="term" value="C:membrane"/>
    <property type="evidence" value="ECO:0000318"/>
    <property type="project" value="GO_Central"/>
</dbReference>
<comment type="function">
    <text evidence="10">Mediates both low-affinity uptake and efflux of sugar across the plasma membrane.</text>
</comment>
<evidence type="ECO:0000256" key="2">
    <source>
        <dbReference type="ARBA" id="ARBA00007809"/>
    </source>
</evidence>
<evidence type="ECO:0000256" key="7">
    <source>
        <dbReference type="ARBA" id="ARBA00022737"/>
    </source>
</evidence>
<dbReference type="eggNOG" id="KOG1623">
    <property type="taxonomic scope" value="Eukaryota"/>
</dbReference>
<keyword evidence="6 12" id="KW-0812">Transmembrane</keyword>
<evidence type="ECO:0000256" key="4">
    <source>
        <dbReference type="ARBA" id="ARBA00022475"/>
    </source>
</evidence>
<keyword evidence="4" id="KW-1003">Cell membrane</keyword>
<dbReference type="AlphaFoldDB" id="I1IRM7"/>
<feature type="transmembrane region" description="Helical" evidence="12">
    <location>
        <begin position="74"/>
        <end position="97"/>
    </location>
</feature>
<dbReference type="EnsemblPlants" id="KQJ90945">
    <property type="protein sequence ID" value="KQJ90945"/>
    <property type="gene ID" value="BRADI_4g34780v3"/>
</dbReference>
<keyword evidence="8 12" id="KW-1133">Transmembrane helix</keyword>
<feature type="transmembrane region" description="Helical" evidence="12">
    <location>
        <begin position="12"/>
        <end position="30"/>
    </location>
</feature>
<dbReference type="OMA" id="CMWVATS"/>
<evidence type="ECO:0000256" key="12">
    <source>
        <dbReference type="RuleBase" id="RU910715"/>
    </source>
</evidence>
<dbReference type="KEGG" id="bdi:100845240"/>
<comment type="function">
    <text evidence="12">Mediates both low-affinity uptake and efflux of sugar across the membrane.</text>
</comment>
<evidence type="ECO:0000313" key="15">
    <source>
        <dbReference type="Proteomes" id="UP000008810"/>
    </source>
</evidence>
<comment type="similarity">
    <text evidence="2 12">Belongs to the SWEET sugar transporter family.</text>
</comment>
<organism evidence="14">
    <name type="scientific">Brachypodium distachyon</name>
    <name type="common">Purple false brome</name>
    <name type="synonym">Trachynia distachya</name>
    <dbReference type="NCBI Taxonomy" id="15368"/>
    <lineage>
        <taxon>Eukaryota</taxon>
        <taxon>Viridiplantae</taxon>
        <taxon>Streptophyta</taxon>
        <taxon>Embryophyta</taxon>
        <taxon>Tracheophyta</taxon>
        <taxon>Spermatophyta</taxon>
        <taxon>Magnoliopsida</taxon>
        <taxon>Liliopsida</taxon>
        <taxon>Poales</taxon>
        <taxon>Poaceae</taxon>
        <taxon>BOP clade</taxon>
        <taxon>Pooideae</taxon>
        <taxon>Stipodae</taxon>
        <taxon>Brachypodieae</taxon>
        <taxon>Brachypodium</taxon>
    </lineage>
</organism>
<dbReference type="Proteomes" id="UP000008810">
    <property type="component" value="Chromosome 4"/>
</dbReference>
<feature type="transmembrane region" description="Helical" evidence="12">
    <location>
        <begin position="109"/>
        <end position="130"/>
    </location>
</feature>
<dbReference type="InterPro" id="IPR004316">
    <property type="entry name" value="SWEET_rpt"/>
</dbReference>
<reference evidence="13 14" key="1">
    <citation type="journal article" date="2010" name="Nature">
        <title>Genome sequencing and analysis of the model grass Brachypodium distachyon.</title>
        <authorList>
            <consortium name="International Brachypodium Initiative"/>
        </authorList>
    </citation>
    <scope>NUCLEOTIDE SEQUENCE [LARGE SCALE GENOMIC DNA]</scope>
    <source>
        <strain evidence="13 14">Bd21</strain>
    </source>
</reference>
<feature type="transmembrane region" description="Helical" evidence="12">
    <location>
        <begin position="167"/>
        <end position="189"/>
    </location>
</feature>
<proteinExistence type="inferred from homology"/>
<evidence type="ECO:0000256" key="3">
    <source>
        <dbReference type="ARBA" id="ARBA00022448"/>
    </source>
</evidence>
<evidence type="ECO:0000256" key="8">
    <source>
        <dbReference type="ARBA" id="ARBA00022989"/>
    </source>
</evidence>
<keyword evidence="5 12" id="KW-0762">Sugar transport</keyword>
<evidence type="ECO:0000256" key="11">
    <source>
        <dbReference type="ARBA" id="ARBA00038715"/>
    </source>
</evidence>
<comment type="subcellular location">
    <subcellularLocation>
        <location evidence="1 12">Cell membrane</location>
        <topology evidence="1 12">Multi-pass membrane protein</topology>
    </subcellularLocation>
</comment>
<dbReference type="Gene3D" id="1.20.1280.290">
    <property type="match status" value="2"/>
</dbReference>
<dbReference type="InterPro" id="IPR047664">
    <property type="entry name" value="SWEET"/>
</dbReference>
<accession>I1IRM7</accession>
<keyword evidence="7" id="KW-0677">Repeat</keyword>
<dbReference type="FunFam" id="1.20.1280.290:FF:000001">
    <property type="entry name" value="Bidirectional sugar transporter SWEET"/>
    <property type="match status" value="1"/>
</dbReference>
<keyword evidence="9 12" id="KW-0472">Membrane</keyword>
<dbReference type="Gramene" id="KQJ90945">
    <property type="protein sequence ID" value="KQJ90945"/>
    <property type="gene ID" value="BRADI_4g34780v3"/>
</dbReference>
<dbReference type="OrthoDB" id="409725at2759"/>
<evidence type="ECO:0000313" key="14">
    <source>
        <dbReference type="EnsemblPlants" id="KQJ90945"/>
    </source>
</evidence>
<dbReference type="PANTHER" id="PTHR10791:SF37">
    <property type="entry name" value="OS09G0508250 PROTEIN"/>
    <property type="match status" value="1"/>
</dbReference>
<dbReference type="RefSeq" id="XP_003578398.1">
    <property type="nucleotide sequence ID" value="XM_003578350.4"/>
</dbReference>
<dbReference type="HOGENOM" id="CLU_048643_4_0_1"/>
<keyword evidence="3 12" id="KW-0813">Transport</keyword>
<evidence type="ECO:0000313" key="13">
    <source>
        <dbReference type="EMBL" id="KQJ90945.1"/>
    </source>
</evidence>
<keyword evidence="15" id="KW-1185">Reference proteome</keyword>